<name>C7MM45_CRYCD</name>
<dbReference type="HOGENOM" id="CLU_187427_2_0_11"/>
<evidence type="ECO:0000313" key="1">
    <source>
        <dbReference type="EMBL" id="ACU93985.1"/>
    </source>
</evidence>
<dbReference type="EMBL" id="CP001682">
    <property type="protein sequence ID" value="ACU93985.1"/>
    <property type="molecule type" value="Genomic_DNA"/>
</dbReference>
<dbReference type="RefSeq" id="WP_012802673.1">
    <property type="nucleotide sequence ID" value="NC_013170.1"/>
</dbReference>
<keyword evidence="2" id="KW-1185">Reference proteome</keyword>
<dbReference type="KEGG" id="ccu:Ccur_02580"/>
<organism evidence="1 2">
    <name type="scientific">Cryptobacterium curtum (strain ATCC 700683 / DSM 15641 / CCUG 43107 / 12-3)</name>
    <dbReference type="NCBI Taxonomy" id="469378"/>
    <lineage>
        <taxon>Bacteria</taxon>
        <taxon>Bacillati</taxon>
        <taxon>Actinomycetota</taxon>
        <taxon>Coriobacteriia</taxon>
        <taxon>Eggerthellales</taxon>
        <taxon>Eggerthellaceae</taxon>
        <taxon>Cryptobacterium</taxon>
    </lineage>
</organism>
<evidence type="ECO:0000313" key="2">
    <source>
        <dbReference type="Proteomes" id="UP000000954"/>
    </source>
</evidence>
<accession>C7MM45</accession>
<proteinExistence type="predicted"/>
<protein>
    <submittedName>
        <fullName evidence="1">Uncharacterized protein</fullName>
    </submittedName>
</protein>
<gene>
    <name evidence="1" type="ordered locus">Ccur_02580</name>
</gene>
<sequence length="62" mass="7277">MQTPAQKRARAKYEREKTKQYKIRLSTISDADMIAYLDGLDNRQGRLKELIRADMAHSQNPR</sequence>
<dbReference type="Proteomes" id="UP000000954">
    <property type="component" value="Chromosome"/>
</dbReference>
<dbReference type="AlphaFoldDB" id="C7MM45"/>
<reference evidence="1 2" key="1">
    <citation type="journal article" date="2009" name="Stand. Genomic Sci.">
        <title>Complete genome sequence of Cryptobacterium curtum type strain (12-3).</title>
        <authorList>
            <person name="Mavrommatis K."/>
            <person name="Pukall R."/>
            <person name="Rohde C."/>
            <person name="Chen F."/>
            <person name="Sims D."/>
            <person name="Brettin T."/>
            <person name="Kuske C."/>
            <person name="Detter J.C."/>
            <person name="Han C."/>
            <person name="Lapidus A."/>
            <person name="Copeland A."/>
            <person name="Glavina Del Rio T."/>
            <person name="Nolan M."/>
            <person name="Lucas S."/>
            <person name="Tice H."/>
            <person name="Cheng J.F."/>
            <person name="Bruce D."/>
            <person name="Goodwin L."/>
            <person name="Pitluck S."/>
            <person name="Ovchinnikova G."/>
            <person name="Pati A."/>
            <person name="Ivanova N."/>
            <person name="Chen A."/>
            <person name="Palaniappan K."/>
            <person name="Chain P."/>
            <person name="D'haeseleer P."/>
            <person name="Goker M."/>
            <person name="Bristow J."/>
            <person name="Eisen J.A."/>
            <person name="Markowitz V."/>
            <person name="Hugenholtz P."/>
            <person name="Rohde M."/>
            <person name="Klenk H.P."/>
            <person name="Kyrpides N.C."/>
        </authorList>
    </citation>
    <scope>NUCLEOTIDE SEQUENCE [LARGE SCALE GENOMIC DNA]</scope>
    <source>
        <strain evidence="2">ATCC 700683 / DSM 15641 / 12-3</strain>
    </source>
</reference>